<accession>A0AAW4Y114</accession>
<dbReference type="CDD" id="cd05483">
    <property type="entry name" value="retropepsin_like_bacteria"/>
    <property type="match status" value="1"/>
</dbReference>
<feature type="chain" id="PRO_5043744816" evidence="1">
    <location>
        <begin position="35"/>
        <end position="236"/>
    </location>
</feature>
<feature type="signal peptide" evidence="1">
    <location>
        <begin position="1"/>
        <end position="34"/>
    </location>
</feature>
<dbReference type="GO" id="GO:0006508">
    <property type="term" value="P:proteolysis"/>
    <property type="evidence" value="ECO:0007669"/>
    <property type="project" value="UniProtKB-KW"/>
</dbReference>
<name>A0AAW4Y114_9BURK</name>
<reference evidence="2 3" key="1">
    <citation type="submission" date="2021-11" db="EMBL/GenBank/DDBJ databases">
        <title>Genome sequence.</title>
        <authorList>
            <person name="Sun Q."/>
        </authorList>
    </citation>
    <scope>NUCLEOTIDE SEQUENCE [LARGE SCALE GENOMIC DNA]</scope>
    <source>
        <strain evidence="2 3">KCTC 12005</strain>
    </source>
</reference>
<dbReference type="Proteomes" id="UP001199260">
    <property type="component" value="Unassembled WGS sequence"/>
</dbReference>
<organism evidence="2 3">
    <name type="scientific">Comamonas koreensis</name>
    <dbReference type="NCBI Taxonomy" id="160825"/>
    <lineage>
        <taxon>Bacteria</taxon>
        <taxon>Pseudomonadati</taxon>
        <taxon>Pseudomonadota</taxon>
        <taxon>Betaproteobacteria</taxon>
        <taxon>Burkholderiales</taxon>
        <taxon>Comamonadaceae</taxon>
        <taxon>Comamonas</taxon>
    </lineage>
</organism>
<keyword evidence="2" id="KW-0378">Hydrolase</keyword>
<dbReference type="InterPro" id="IPR021109">
    <property type="entry name" value="Peptidase_aspartic_dom_sf"/>
</dbReference>
<evidence type="ECO:0000256" key="1">
    <source>
        <dbReference type="SAM" id="SignalP"/>
    </source>
</evidence>
<sequence>MKPLFSPARPAPARLHRWLLAWALCGSASWAAHAQDAAEGPRSVALAGILGDKALLVIDGRAPKAVAAGSSYQQVQVLKVQDGQAQVSIAGVAHSLRMGESPVSVADAALPVSNTGRIVLAADASGHFMTAGMINGKATRFLVDTGATTVSLGMSEALKLGIDYKQGRAVRMGTANGVSNGWYLQLSSVRISDVELRNVDAVVTSANMPYVLLGNSFLNAFEMKRAGPQMTLDRIK</sequence>
<dbReference type="EMBL" id="JAJNCT010000021">
    <property type="protein sequence ID" value="MCD2166759.1"/>
    <property type="molecule type" value="Genomic_DNA"/>
</dbReference>
<protein>
    <submittedName>
        <fullName evidence="2">Retroviral-like aspartic protease family protein</fullName>
    </submittedName>
</protein>
<dbReference type="Pfam" id="PF13975">
    <property type="entry name" value="gag-asp_proteas"/>
    <property type="match status" value="1"/>
</dbReference>
<keyword evidence="2" id="KW-0645">Protease</keyword>
<dbReference type="SUPFAM" id="SSF50630">
    <property type="entry name" value="Acid proteases"/>
    <property type="match status" value="1"/>
</dbReference>
<evidence type="ECO:0000313" key="2">
    <source>
        <dbReference type="EMBL" id="MCD2166759.1"/>
    </source>
</evidence>
<evidence type="ECO:0000313" key="3">
    <source>
        <dbReference type="Proteomes" id="UP001199260"/>
    </source>
</evidence>
<dbReference type="RefSeq" id="WP_230777787.1">
    <property type="nucleotide sequence ID" value="NZ_JAJNCT010000021.1"/>
</dbReference>
<keyword evidence="3" id="KW-1185">Reference proteome</keyword>
<keyword evidence="1" id="KW-0732">Signal</keyword>
<gene>
    <name evidence="2" type="ORF">LPW39_16670</name>
</gene>
<dbReference type="NCBIfam" id="TIGR02281">
    <property type="entry name" value="clan_AA_DTGA"/>
    <property type="match status" value="1"/>
</dbReference>
<dbReference type="GO" id="GO:0008233">
    <property type="term" value="F:peptidase activity"/>
    <property type="evidence" value="ECO:0007669"/>
    <property type="project" value="UniProtKB-KW"/>
</dbReference>
<dbReference type="AlphaFoldDB" id="A0AAW4Y114"/>
<dbReference type="InterPro" id="IPR011969">
    <property type="entry name" value="Clan_AA_Asp_peptidase_C"/>
</dbReference>
<comment type="caution">
    <text evidence="2">The sequence shown here is derived from an EMBL/GenBank/DDBJ whole genome shotgun (WGS) entry which is preliminary data.</text>
</comment>
<dbReference type="Gene3D" id="2.40.70.10">
    <property type="entry name" value="Acid Proteases"/>
    <property type="match status" value="1"/>
</dbReference>
<dbReference type="InterPro" id="IPR034122">
    <property type="entry name" value="Retropepsin-like_bacterial"/>
</dbReference>
<proteinExistence type="predicted"/>